<feature type="non-terminal residue" evidence="1">
    <location>
        <position position="162"/>
    </location>
</feature>
<protein>
    <submittedName>
        <fullName evidence="1">9309_t:CDS:1</fullName>
    </submittedName>
</protein>
<proteinExistence type="predicted"/>
<keyword evidence="2" id="KW-1185">Reference proteome</keyword>
<name>A0ACA9QJL2_9GLOM</name>
<evidence type="ECO:0000313" key="2">
    <source>
        <dbReference type="Proteomes" id="UP000789366"/>
    </source>
</evidence>
<reference evidence="1" key="1">
    <citation type="submission" date="2021-06" db="EMBL/GenBank/DDBJ databases">
        <authorList>
            <person name="Kallberg Y."/>
            <person name="Tangrot J."/>
            <person name="Rosling A."/>
        </authorList>
    </citation>
    <scope>NUCLEOTIDE SEQUENCE</scope>
    <source>
        <strain evidence="1">28 12/20/2015</strain>
    </source>
</reference>
<sequence>LGSWHIKELKNNIQKKGNELIENFKSLIINEKNDEKLKKYFESLKNINSFFLKDKNEFLKEIESLEINLKIVKETKIDSNILKNRVSIIFKPRKNNSIKLKPIYFPFGYSTKKSINLIIERYNKVVEKDIEINNHIYKLIFKNIKSYKESFYTQPWKSIIHN</sequence>
<dbReference type="EMBL" id="CAJVPW010042698">
    <property type="protein sequence ID" value="CAG8750740.1"/>
    <property type="molecule type" value="Genomic_DNA"/>
</dbReference>
<evidence type="ECO:0000313" key="1">
    <source>
        <dbReference type="EMBL" id="CAG8750740.1"/>
    </source>
</evidence>
<dbReference type="Proteomes" id="UP000789366">
    <property type="component" value="Unassembled WGS sequence"/>
</dbReference>
<gene>
    <name evidence="1" type="ORF">SPELUC_LOCUS14460</name>
</gene>
<comment type="caution">
    <text evidence="1">The sequence shown here is derived from an EMBL/GenBank/DDBJ whole genome shotgun (WGS) entry which is preliminary data.</text>
</comment>
<feature type="non-terminal residue" evidence="1">
    <location>
        <position position="1"/>
    </location>
</feature>
<accession>A0ACA9QJL2</accession>
<organism evidence="1 2">
    <name type="scientific">Cetraspora pellucida</name>
    <dbReference type="NCBI Taxonomy" id="1433469"/>
    <lineage>
        <taxon>Eukaryota</taxon>
        <taxon>Fungi</taxon>
        <taxon>Fungi incertae sedis</taxon>
        <taxon>Mucoromycota</taxon>
        <taxon>Glomeromycotina</taxon>
        <taxon>Glomeromycetes</taxon>
        <taxon>Diversisporales</taxon>
        <taxon>Gigasporaceae</taxon>
        <taxon>Cetraspora</taxon>
    </lineage>
</organism>